<reference evidence="2" key="1">
    <citation type="submission" date="2022-03" db="EMBL/GenBank/DDBJ databases">
        <authorList>
            <person name="Martin C."/>
        </authorList>
    </citation>
    <scope>NUCLEOTIDE SEQUENCE</scope>
</reference>
<comment type="caution">
    <text evidence="2">The sequence shown here is derived from an EMBL/GenBank/DDBJ whole genome shotgun (WGS) entry which is preliminary data.</text>
</comment>
<feature type="region of interest" description="Disordered" evidence="1">
    <location>
        <begin position="205"/>
        <end position="254"/>
    </location>
</feature>
<feature type="region of interest" description="Disordered" evidence="1">
    <location>
        <begin position="351"/>
        <end position="439"/>
    </location>
</feature>
<protein>
    <submittedName>
        <fullName evidence="2">Uncharacterized protein</fullName>
    </submittedName>
</protein>
<feature type="compositionally biased region" description="Basic residues" evidence="1">
    <location>
        <begin position="225"/>
        <end position="235"/>
    </location>
</feature>
<feature type="compositionally biased region" description="Basic and acidic residues" evidence="1">
    <location>
        <begin position="236"/>
        <end position="246"/>
    </location>
</feature>
<sequence length="470" mass="52607">MALEGAHPTDTNLNSQYIYYYYCSKLQQKTKKGSVQKTVGPTSGDDTDQNLSVLSIQEYPHEDNNWVFKEKHVQIKDPRMLKDELSKCSPSSKFIISKVKQAPQPMSDVTVDTTKVATNAVNPAEPESSAHSVQKQSNKVDPPIVPEREQTNIPASSSHMLHTKNVESLVTQAPVAPSSIAVNNKSQCTKTAVQDHIDRVIEEVMNGAGGEGKNDKDNQKEVNKPRMRKQKKQRLKDKSKANKVDHTQGNTRWQLNPQLRSLSPTLYHPYIPAVTHGPHNYGAQRHITPPGMLPFNNPIHQGASNFPNPIYQGVPSQPMGQNPHCIHQMNLPGFQPMTGVSTPELTKLLEPRHPQDYQRRISQKSPDYQGTHNSKSSRDVVSPERENPNKEGFQKLVTYADPKETQNNPSCHDSVSPRDQHISQSHDTDRVPNESEVETVTLRICGQIVDYQKDKTDMLPSPRDTSPPTA</sequence>
<dbReference type="EMBL" id="CAIIXF020000009">
    <property type="protein sequence ID" value="CAH1795642.1"/>
    <property type="molecule type" value="Genomic_DNA"/>
</dbReference>
<feature type="compositionally biased region" description="Basic and acidic residues" evidence="1">
    <location>
        <begin position="415"/>
        <end position="433"/>
    </location>
</feature>
<dbReference type="Proteomes" id="UP000749559">
    <property type="component" value="Unassembled WGS sequence"/>
</dbReference>
<feature type="region of interest" description="Disordered" evidence="1">
    <location>
        <begin position="122"/>
        <end position="146"/>
    </location>
</feature>
<feature type="compositionally biased region" description="Basic and acidic residues" evidence="1">
    <location>
        <begin position="212"/>
        <end position="224"/>
    </location>
</feature>
<evidence type="ECO:0000313" key="2">
    <source>
        <dbReference type="EMBL" id="CAH1795642.1"/>
    </source>
</evidence>
<organism evidence="2 3">
    <name type="scientific">Owenia fusiformis</name>
    <name type="common">Polychaete worm</name>
    <dbReference type="NCBI Taxonomy" id="6347"/>
    <lineage>
        <taxon>Eukaryota</taxon>
        <taxon>Metazoa</taxon>
        <taxon>Spiralia</taxon>
        <taxon>Lophotrochozoa</taxon>
        <taxon>Annelida</taxon>
        <taxon>Polychaeta</taxon>
        <taxon>Sedentaria</taxon>
        <taxon>Canalipalpata</taxon>
        <taxon>Sabellida</taxon>
        <taxon>Oweniida</taxon>
        <taxon>Oweniidae</taxon>
        <taxon>Owenia</taxon>
    </lineage>
</organism>
<proteinExistence type="predicted"/>
<evidence type="ECO:0000313" key="3">
    <source>
        <dbReference type="Proteomes" id="UP000749559"/>
    </source>
</evidence>
<feature type="compositionally biased region" description="Polar residues" evidence="1">
    <location>
        <begin position="363"/>
        <end position="374"/>
    </location>
</feature>
<feature type="compositionally biased region" description="Basic and acidic residues" evidence="1">
    <location>
        <begin position="376"/>
        <end position="393"/>
    </location>
</feature>
<feature type="non-terminal residue" evidence="2">
    <location>
        <position position="470"/>
    </location>
</feature>
<feature type="compositionally biased region" description="Polar residues" evidence="1">
    <location>
        <begin position="129"/>
        <end position="139"/>
    </location>
</feature>
<gene>
    <name evidence="2" type="ORF">OFUS_LOCUS20156</name>
</gene>
<feature type="region of interest" description="Disordered" evidence="1">
    <location>
        <begin position="451"/>
        <end position="470"/>
    </location>
</feature>
<keyword evidence="3" id="KW-1185">Reference proteome</keyword>
<accession>A0A8S4PRC7</accession>
<name>A0A8S4PRC7_OWEFU</name>
<dbReference type="AlphaFoldDB" id="A0A8S4PRC7"/>
<evidence type="ECO:0000256" key="1">
    <source>
        <dbReference type="SAM" id="MobiDB-lite"/>
    </source>
</evidence>